<gene>
    <name evidence="2" type="ORF">OJ962_23615</name>
</gene>
<dbReference type="RefSeq" id="WP_202954218.1">
    <property type="nucleotide sequence ID" value="NZ_JAPCID010000041.1"/>
</dbReference>
<organism evidence="2 3">
    <name type="scientific">Solirubrobacter deserti</name>
    <dbReference type="NCBI Taxonomy" id="2282478"/>
    <lineage>
        <taxon>Bacteria</taxon>
        <taxon>Bacillati</taxon>
        <taxon>Actinomycetota</taxon>
        <taxon>Thermoleophilia</taxon>
        <taxon>Solirubrobacterales</taxon>
        <taxon>Solirubrobacteraceae</taxon>
        <taxon>Solirubrobacter</taxon>
    </lineage>
</organism>
<keyword evidence="1" id="KW-0472">Membrane</keyword>
<proteinExistence type="predicted"/>
<evidence type="ECO:0000313" key="2">
    <source>
        <dbReference type="EMBL" id="MDA0140506.1"/>
    </source>
</evidence>
<reference evidence="2" key="1">
    <citation type="submission" date="2022-10" db="EMBL/GenBank/DDBJ databases">
        <title>The WGS of Solirubrobacter sp. CPCC 204708.</title>
        <authorList>
            <person name="Jiang Z."/>
        </authorList>
    </citation>
    <scope>NUCLEOTIDE SEQUENCE</scope>
    <source>
        <strain evidence="2">CPCC 204708</strain>
    </source>
</reference>
<accession>A0ABT4RPR1</accession>
<keyword evidence="1" id="KW-0812">Transmembrane</keyword>
<dbReference type="Proteomes" id="UP001147700">
    <property type="component" value="Unassembled WGS sequence"/>
</dbReference>
<name>A0ABT4RPR1_9ACTN</name>
<feature type="transmembrane region" description="Helical" evidence="1">
    <location>
        <begin position="12"/>
        <end position="34"/>
    </location>
</feature>
<evidence type="ECO:0000313" key="3">
    <source>
        <dbReference type="Proteomes" id="UP001147700"/>
    </source>
</evidence>
<dbReference type="PROSITE" id="PS00409">
    <property type="entry name" value="PROKAR_NTER_METHYL"/>
    <property type="match status" value="1"/>
</dbReference>
<keyword evidence="3" id="KW-1185">Reference proteome</keyword>
<dbReference type="InterPro" id="IPR012902">
    <property type="entry name" value="N_methyl_site"/>
</dbReference>
<protein>
    <submittedName>
        <fullName evidence="2">Prepilin-type N-terminal cleavage/methylation domain-containing protein</fullName>
    </submittedName>
</protein>
<keyword evidence="1" id="KW-1133">Transmembrane helix</keyword>
<dbReference type="NCBIfam" id="TIGR02532">
    <property type="entry name" value="IV_pilin_GFxxxE"/>
    <property type="match status" value="1"/>
</dbReference>
<dbReference type="Pfam" id="PF07963">
    <property type="entry name" value="N_methyl"/>
    <property type="match status" value="1"/>
</dbReference>
<evidence type="ECO:0000256" key="1">
    <source>
        <dbReference type="SAM" id="Phobius"/>
    </source>
</evidence>
<sequence>MRRLRTEERGFTLIEVLTAMTIGLIVSFAVFSLVEVVMRRSADISTRVDTTQRARTAMDQITRQLRSQVCTQRAGAAEGRTIDAASPTSISVYADFSDETLNTSGQLPAPDLRKIAFDPVTRALTETVTKGTRDSVGYVVYGTAGTTRRILGNVAATYFADAPANTLPVVFRYFRYPNTTATLKEPTEEIAPLQNRALTADELNDVARIEISYRALNNRGQRAGSTVLENSVYVRTFTPNNPDQVNPQCKAY</sequence>
<comment type="caution">
    <text evidence="2">The sequence shown here is derived from an EMBL/GenBank/DDBJ whole genome shotgun (WGS) entry which is preliminary data.</text>
</comment>
<dbReference type="EMBL" id="JAPCID010000041">
    <property type="protein sequence ID" value="MDA0140506.1"/>
    <property type="molecule type" value="Genomic_DNA"/>
</dbReference>